<dbReference type="Pfam" id="PF00572">
    <property type="entry name" value="Ribosomal_L13"/>
    <property type="match status" value="1"/>
</dbReference>
<dbReference type="Gene3D" id="3.90.1180.10">
    <property type="entry name" value="Ribosomal protein L13"/>
    <property type="match status" value="1"/>
</dbReference>
<comment type="function">
    <text evidence="5 7">This protein is one of the early assembly proteins of the 50S ribosomal subunit, although it is not seen to bind rRNA by itself. It is important during the early stages of 50S assembly.</text>
</comment>
<dbReference type="GO" id="GO:0006412">
    <property type="term" value="P:translation"/>
    <property type="evidence" value="ECO:0007669"/>
    <property type="project" value="UniProtKB-UniRule"/>
</dbReference>
<dbReference type="InterPro" id="IPR005822">
    <property type="entry name" value="Ribosomal_uL13"/>
</dbReference>
<dbReference type="STRING" id="363870.NG54_07345"/>
<dbReference type="PANTHER" id="PTHR11545">
    <property type="entry name" value="RIBOSOMAL PROTEIN L13"/>
    <property type="match status" value="1"/>
</dbReference>
<evidence type="ECO:0000256" key="7">
    <source>
        <dbReference type="RuleBase" id="RU003878"/>
    </source>
</evidence>
<evidence type="ECO:0000313" key="10">
    <source>
        <dbReference type="Proteomes" id="UP000030588"/>
    </source>
</evidence>
<evidence type="ECO:0000256" key="3">
    <source>
        <dbReference type="ARBA" id="ARBA00023274"/>
    </source>
</evidence>
<reference evidence="9" key="2">
    <citation type="submission" date="2020-02" db="EMBL/GenBank/DDBJ databases">
        <authorList>
            <person name="Feng H."/>
        </authorList>
    </citation>
    <scope>NUCLEOTIDE SEQUENCE [LARGE SCALE GENOMIC DNA]</scope>
    <source>
        <strain evidence="9">Gsoil 114</strain>
    </source>
</reference>
<dbReference type="PROSITE" id="PS00783">
    <property type="entry name" value="RIBOSOMAL_L13"/>
    <property type="match status" value="1"/>
</dbReference>
<dbReference type="Proteomes" id="UP000030588">
    <property type="component" value="Unassembled WGS sequence"/>
</dbReference>
<name>A0A0A6VDZ1_9BACI</name>
<dbReference type="PANTHER" id="PTHR11545:SF2">
    <property type="entry name" value="LARGE RIBOSOMAL SUBUNIT PROTEIN UL13M"/>
    <property type="match status" value="1"/>
</dbReference>
<dbReference type="PIRSF" id="PIRSF002181">
    <property type="entry name" value="Ribosomal_L13"/>
    <property type="match status" value="1"/>
</dbReference>
<dbReference type="NCBIfam" id="TIGR01066">
    <property type="entry name" value="rplM_bact"/>
    <property type="match status" value="1"/>
</dbReference>
<dbReference type="RefSeq" id="WP_025729774.1">
    <property type="nucleotide sequence ID" value="NZ_JAAIWK010000023.1"/>
</dbReference>
<dbReference type="InterPro" id="IPR036899">
    <property type="entry name" value="Ribosomal_uL13_sf"/>
</dbReference>
<gene>
    <name evidence="5 7 9" type="primary">rplM</name>
    <name evidence="9" type="ORF">G4D61_13220</name>
    <name evidence="8" type="ORF">NG54_07345</name>
</gene>
<protein>
    <recommendedName>
        <fullName evidence="4 5">Large ribosomal subunit protein uL13</fullName>
    </recommendedName>
</protein>
<evidence type="ECO:0000313" key="9">
    <source>
        <dbReference type="EMBL" id="NEY20913.1"/>
    </source>
</evidence>
<keyword evidence="2 5" id="KW-0689">Ribosomal protein</keyword>
<sequence>MRTTYMANANNIERKWYVVDAEGKTLGRLASEVASILRGKHKPTFTPHVDTGDHVIILNASKIELTGKKLTDKIYYRHTQFAGGLKQRTANEMRTNYPEQMLELAIKGMLPKGSLGRQMFKKLHVYAGAEHPHEAQKPEVYELRG</sequence>
<evidence type="ECO:0000313" key="11">
    <source>
        <dbReference type="Proteomes" id="UP000476934"/>
    </source>
</evidence>
<dbReference type="HAMAP" id="MF_01366">
    <property type="entry name" value="Ribosomal_uL13"/>
    <property type="match status" value="1"/>
</dbReference>
<accession>A0A0A6VDZ1</accession>
<dbReference type="Proteomes" id="UP000476934">
    <property type="component" value="Unassembled WGS sequence"/>
</dbReference>
<dbReference type="InterPro" id="IPR023563">
    <property type="entry name" value="Ribosomal_uL13_CS"/>
</dbReference>
<evidence type="ECO:0000256" key="1">
    <source>
        <dbReference type="ARBA" id="ARBA00006227"/>
    </source>
</evidence>
<dbReference type="InterPro" id="IPR005823">
    <property type="entry name" value="Ribosomal_uL13_bac-type"/>
</dbReference>
<comment type="similarity">
    <text evidence="1 5 6">Belongs to the universal ribosomal protein uL13 family.</text>
</comment>
<evidence type="ECO:0000313" key="8">
    <source>
        <dbReference type="EMBL" id="KHD85708.1"/>
    </source>
</evidence>
<comment type="caution">
    <text evidence="8">The sequence shown here is derived from an EMBL/GenBank/DDBJ whole genome shotgun (WGS) entry which is preliminary data.</text>
</comment>
<evidence type="ECO:0000256" key="6">
    <source>
        <dbReference type="RuleBase" id="RU003877"/>
    </source>
</evidence>
<reference evidence="9 11" key="3">
    <citation type="submission" date="2020-03" db="EMBL/GenBank/DDBJ databases">
        <title>Bacillus aquiflavi sp. nov., isolated from yellow water of strong flavor Chinese baijiu in Yibin region of China.</title>
        <authorList>
            <person name="Xie J."/>
        </authorList>
    </citation>
    <scope>NUCLEOTIDE SEQUENCE [LARGE SCALE GENOMIC DNA]</scope>
    <source>
        <strain evidence="9 11">Gsoil 114</strain>
    </source>
</reference>
<proteinExistence type="inferred from homology"/>
<dbReference type="EMBL" id="JAAIWK010000023">
    <property type="protein sequence ID" value="NEY20913.1"/>
    <property type="molecule type" value="Genomic_DNA"/>
</dbReference>
<evidence type="ECO:0000256" key="2">
    <source>
        <dbReference type="ARBA" id="ARBA00022980"/>
    </source>
</evidence>
<dbReference type="SUPFAM" id="SSF52161">
    <property type="entry name" value="Ribosomal protein L13"/>
    <property type="match status" value="1"/>
</dbReference>
<dbReference type="EMBL" id="JRUN01000017">
    <property type="protein sequence ID" value="KHD85708.1"/>
    <property type="molecule type" value="Genomic_DNA"/>
</dbReference>
<dbReference type="CDD" id="cd00392">
    <property type="entry name" value="Ribosomal_L13"/>
    <property type="match status" value="1"/>
</dbReference>
<keyword evidence="11" id="KW-1185">Reference proteome</keyword>
<dbReference type="FunFam" id="3.90.1180.10:FF:000001">
    <property type="entry name" value="50S ribosomal protein L13"/>
    <property type="match status" value="1"/>
</dbReference>
<reference evidence="8 10" key="1">
    <citation type="submission" date="2014-10" db="EMBL/GenBank/DDBJ databases">
        <title>Draft genome of phytase producing Bacillus ginsengihumi strain M2.11.</title>
        <authorList>
            <person name="Toymentseva A."/>
            <person name="Boulygina E.A."/>
            <person name="Kazakov S.V."/>
            <person name="Kayumov I."/>
            <person name="Suleimanova A.D."/>
            <person name="Mardanova A.M."/>
            <person name="Maria S.N."/>
            <person name="Sergey M.Y."/>
            <person name="Sharipova M.R."/>
        </authorList>
    </citation>
    <scope>NUCLEOTIDE SEQUENCE [LARGE SCALE GENOMIC DNA]</scope>
    <source>
        <strain evidence="8 10">M2.11</strain>
    </source>
</reference>
<dbReference type="OrthoDB" id="9801330at2"/>
<comment type="subunit">
    <text evidence="5">Part of the 50S ribosomal subunit.</text>
</comment>
<dbReference type="GO" id="GO:0017148">
    <property type="term" value="P:negative regulation of translation"/>
    <property type="evidence" value="ECO:0007669"/>
    <property type="project" value="TreeGrafter"/>
</dbReference>
<dbReference type="AlphaFoldDB" id="A0A0A6VDZ1"/>
<dbReference type="GO" id="GO:0022625">
    <property type="term" value="C:cytosolic large ribosomal subunit"/>
    <property type="evidence" value="ECO:0007669"/>
    <property type="project" value="TreeGrafter"/>
</dbReference>
<dbReference type="GO" id="GO:0003729">
    <property type="term" value="F:mRNA binding"/>
    <property type="evidence" value="ECO:0007669"/>
    <property type="project" value="UniProtKB-ARBA"/>
</dbReference>
<evidence type="ECO:0000256" key="4">
    <source>
        <dbReference type="ARBA" id="ARBA00035201"/>
    </source>
</evidence>
<evidence type="ECO:0000256" key="5">
    <source>
        <dbReference type="HAMAP-Rule" id="MF_01366"/>
    </source>
</evidence>
<keyword evidence="3 5" id="KW-0687">Ribonucleoprotein</keyword>
<organism evidence="8 10">
    <name type="scientific">Heyndrickxia ginsengihumi</name>
    <dbReference type="NCBI Taxonomy" id="363870"/>
    <lineage>
        <taxon>Bacteria</taxon>
        <taxon>Bacillati</taxon>
        <taxon>Bacillota</taxon>
        <taxon>Bacilli</taxon>
        <taxon>Bacillales</taxon>
        <taxon>Bacillaceae</taxon>
        <taxon>Heyndrickxia</taxon>
    </lineage>
</organism>
<dbReference type="GO" id="GO:0003735">
    <property type="term" value="F:structural constituent of ribosome"/>
    <property type="evidence" value="ECO:0007669"/>
    <property type="project" value="InterPro"/>
</dbReference>